<evidence type="ECO:0000313" key="10">
    <source>
        <dbReference type="EMBL" id="KAJ8390660.1"/>
    </source>
</evidence>
<comment type="subcellular location">
    <subcellularLocation>
        <location evidence="1">Endosome membrane</location>
        <topology evidence="1">Peripheral membrane protein</topology>
        <orientation evidence="1">Cytoplasmic side</orientation>
    </subcellularLocation>
    <subcellularLocation>
        <location evidence="2">Late endosome membrane</location>
    </subcellularLocation>
    <subcellularLocation>
        <location evidence="3">Lysosome membrane</location>
        <topology evidence="3">Peripheral membrane protein</topology>
        <orientation evidence="3">Cytoplasmic side</orientation>
    </subcellularLocation>
</comment>
<dbReference type="PANTHER" id="PTHR23292:SF48">
    <property type="entry name" value="LIPOPOLYSACCHARIDE-INDUCED TUMOR NECROSIS FACTOR-ALPHA FACTOR HOMOLOG-RELATED"/>
    <property type="match status" value="1"/>
</dbReference>
<dbReference type="PANTHER" id="PTHR23292">
    <property type="entry name" value="LIPOPOLYSACCHARIDE-INDUCED TUMOR NECROSIS FACTOR-ALPHA FACTOR"/>
    <property type="match status" value="1"/>
</dbReference>
<feature type="domain" description="LITAF" evidence="9">
    <location>
        <begin position="77"/>
        <end position="160"/>
    </location>
</feature>
<accession>A0AAD7WBN3</accession>
<keyword evidence="7" id="KW-0472">Membrane</keyword>
<evidence type="ECO:0000256" key="8">
    <source>
        <dbReference type="SAM" id="MobiDB-lite"/>
    </source>
</evidence>
<feature type="compositionally biased region" description="Pro residues" evidence="8">
    <location>
        <begin position="19"/>
        <end position="32"/>
    </location>
</feature>
<name>A0AAD7WBN3_9TELE</name>
<dbReference type="Pfam" id="PF10601">
    <property type="entry name" value="zf-LITAF-like"/>
    <property type="match status" value="1"/>
</dbReference>
<proteinExistence type="inferred from homology"/>
<keyword evidence="11" id="KW-1185">Reference proteome</keyword>
<dbReference type="GO" id="GO:0098574">
    <property type="term" value="C:cytoplasmic side of lysosomal membrane"/>
    <property type="evidence" value="ECO:0007669"/>
    <property type="project" value="TreeGrafter"/>
</dbReference>
<comment type="similarity">
    <text evidence="4">Belongs to the CDIP1/LITAF family.</text>
</comment>
<evidence type="ECO:0000259" key="9">
    <source>
        <dbReference type="PROSITE" id="PS51837"/>
    </source>
</evidence>
<sequence>MYHLYMNRNKYGDMEKGQGPPPEMAPPYPGPPTNSYGGMAIPPQPGFQVPSGTYQAGPVMYQPSPQYNIGQPGSQPVLTQVVMVTTGLTDVPGQTRCPHCQQQVVTETIHVSGLLTWLICGTLGILICWPCCLIPFCVDACKDVEHRCPNCKNIISIYKRV</sequence>
<evidence type="ECO:0000256" key="4">
    <source>
        <dbReference type="ARBA" id="ARBA00005975"/>
    </source>
</evidence>
<evidence type="ECO:0000256" key="5">
    <source>
        <dbReference type="ARBA" id="ARBA00022723"/>
    </source>
</evidence>
<dbReference type="InterPro" id="IPR037519">
    <property type="entry name" value="LITAF_fam"/>
</dbReference>
<protein>
    <recommendedName>
        <fullName evidence="9">LITAF domain-containing protein</fullName>
    </recommendedName>
</protein>
<organism evidence="10 11">
    <name type="scientific">Aldrovandia affinis</name>
    <dbReference type="NCBI Taxonomy" id="143900"/>
    <lineage>
        <taxon>Eukaryota</taxon>
        <taxon>Metazoa</taxon>
        <taxon>Chordata</taxon>
        <taxon>Craniata</taxon>
        <taxon>Vertebrata</taxon>
        <taxon>Euteleostomi</taxon>
        <taxon>Actinopterygii</taxon>
        <taxon>Neopterygii</taxon>
        <taxon>Teleostei</taxon>
        <taxon>Notacanthiformes</taxon>
        <taxon>Halosauridae</taxon>
        <taxon>Aldrovandia</taxon>
    </lineage>
</organism>
<evidence type="ECO:0000313" key="11">
    <source>
        <dbReference type="Proteomes" id="UP001221898"/>
    </source>
</evidence>
<evidence type="ECO:0000256" key="2">
    <source>
        <dbReference type="ARBA" id="ARBA00004414"/>
    </source>
</evidence>
<gene>
    <name evidence="10" type="ORF">AAFF_G00100400</name>
</gene>
<reference evidence="10" key="1">
    <citation type="journal article" date="2023" name="Science">
        <title>Genome structures resolve the early diversification of teleost fishes.</title>
        <authorList>
            <person name="Parey E."/>
            <person name="Louis A."/>
            <person name="Montfort J."/>
            <person name="Bouchez O."/>
            <person name="Roques C."/>
            <person name="Iampietro C."/>
            <person name="Lluch J."/>
            <person name="Castinel A."/>
            <person name="Donnadieu C."/>
            <person name="Desvignes T."/>
            <person name="Floi Bucao C."/>
            <person name="Jouanno E."/>
            <person name="Wen M."/>
            <person name="Mejri S."/>
            <person name="Dirks R."/>
            <person name="Jansen H."/>
            <person name="Henkel C."/>
            <person name="Chen W.J."/>
            <person name="Zahm M."/>
            <person name="Cabau C."/>
            <person name="Klopp C."/>
            <person name="Thompson A.W."/>
            <person name="Robinson-Rechavi M."/>
            <person name="Braasch I."/>
            <person name="Lecointre G."/>
            <person name="Bobe J."/>
            <person name="Postlethwait J.H."/>
            <person name="Berthelot C."/>
            <person name="Roest Crollius H."/>
            <person name="Guiguen Y."/>
        </authorList>
    </citation>
    <scope>NUCLEOTIDE SEQUENCE</scope>
    <source>
        <strain evidence="10">NC1722</strain>
    </source>
</reference>
<dbReference type="AlphaFoldDB" id="A0AAD7WBN3"/>
<evidence type="ECO:0000256" key="1">
    <source>
        <dbReference type="ARBA" id="ARBA00004125"/>
    </source>
</evidence>
<feature type="region of interest" description="Disordered" evidence="8">
    <location>
        <begin position="12"/>
        <end position="35"/>
    </location>
</feature>
<evidence type="ECO:0000256" key="7">
    <source>
        <dbReference type="ARBA" id="ARBA00023136"/>
    </source>
</evidence>
<evidence type="ECO:0000256" key="6">
    <source>
        <dbReference type="ARBA" id="ARBA00022833"/>
    </source>
</evidence>
<comment type="caution">
    <text evidence="10">The sequence shown here is derived from an EMBL/GenBank/DDBJ whole genome shotgun (WGS) entry which is preliminary data.</text>
</comment>
<dbReference type="PROSITE" id="PS51837">
    <property type="entry name" value="LITAF"/>
    <property type="match status" value="1"/>
</dbReference>
<keyword evidence="6" id="KW-0862">Zinc</keyword>
<evidence type="ECO:0000256" key="3">
    <source>
        <dbReference type="ARBA" id="ARBA00004630"/>
    </source>
</evidence>
<dbReference type="EMBL" id="JAINUG010000166">
    <property type="protein sequence ID" value="KAJ8390660.1"/>
    <property type="molecule type" value="Genomic_DNA"/>
</dbReference>
<dbReference type="SMART" id="SM00714">
    <property type="entry name" value="LITAF"/>
    <property type="match status" value="1"/>
</dbReference>
<dbReference type="GO" id="GO:0098560">
    <property type="term" value="C:cytoplasmic side of late endosome membrane"/>
    <property type="evidence" value="ECO:0007669"/>
    <property type="project" value="TreeGrafter"/>
</dbReference>
<dbReference type="GO" id="GO:0005634">
    <property type="term" value="C:nucleus"/>
    <property type="evidence" value="ECO:0007669"/>
    <property type="project" value="TreeGrafter"/>
</dbReference>
<dbReference type="GO" id="GO:0008270">
    <property type="term" value="F:zinc ion binding"/>
    <property type="evidence" value="ECO:0007669"/>
    <property type="project" value="TreeGrafter"/>
</dbReference>
<dbReference type="Proteomes" id="UP001221898">
    <property type="component" value="Unassembled WGS sequence"/>
</dbReference>
<dbReference type="InterPro" id="IPR006629">
    <property type="entry name" value="LITAF"/>
</dbReference>
<keyword evidence="5" id="KW-0479">Metal-binding</keyword>